<evidence type="ECO:0000313" key="2">
    <source>
        <dbReference type="Proteomes" id="UP001300502"/>
    </source>
</evidence>
<comment type="caution">
    <text evidence="1">The sequence shown here is derived from an EMBL/GenBank/DDBJ whole genome shotgun (WGS) entry which is preliminary data.</text>
</comment>
<dbReference type="Proteomes" id="UP001300502">
    <property type="component" value="Unassembled WGS sequence"/>
</dbReference>
<evidence type="ECO:0000313" key="1">
    <source>
        <dbReference type="EMBL" id="KAK4528180.1"/>
    </source>
</evidence>
<reference evidence="1 2" key="1">
    <citation type="submission" date="2022-07" db="EMBL/GenBank/DDBJ databases">
        <title>Genome-wide signatures of adaptation to extreme environments.</title>
        <authorList>
            <person name="Cho C.H."/>
            <person name="Yoon H.S."/>
        </authorList>
    </citation>
    <scope>NUCLEOTIDE SEQUENCE [LARGE SCALE GENOMIC DNA]</scope>
    <source>
        <strain evidence="1 2">108.79 E11</strain>
    </source>
</reference>
<proteinExistence type="predicted"/>
<sequence>MTRCPLSSEHYSNRYCSTQQVPNIVSKITQALYLSPIESKKREFGAKQVSFFLDKKQSAKRLVHDDVPLGFMAK</sequence>
<accession>A0AAV9ILA1</accession>
<organism evidence="1 2">
    <name type="scientific">Galdieria yellowstonensis</name>
    <dbReference type="NCBI Taxonomy" id="3028027"/>
    <lineage>
        <taxon>Eukaryota</taxon>
        <taxon>Rhodophyta</taxon>
        <taxon>Bangiophyceae</taxon>
        <taxon>Galdieriales</taxon>
        <taxon>Galdieriaceae</taxon>
        <taxon>Galdieria</taxon>
    </lineage>
</organism>
<protein>
    <submittedName>
        <fullName evidence="1">Uncharacterized protein</fullName>
    </submittedName>
</protein>
<dbReference type="AlphaFoldDB" id="A0AAV9ILA1"/>
<dbReference type="EMBL" id="JANCYU010000061">
    <property type="protein sequence ID" value="KAK4528180.1"/>
    <property type="molecule type" value="Genomic_DNA"/>
</dbReference>
<gene>
    <name evidence="1" type="ORF">GAYE_SCF53G6115</name>
</gene>
<name>A0AAV9ILA1_9RHOD</name>
<keyword evidence="2" id="KW-1185">Reference proteome</keyword>